<dbReference type="InterPro" id="IPR001387">
    <property type="entry name" value="Cro/C1-type_HTH"/>
</dbReference>
<dbReference type="SMART" id="SM00530">
    <property type="entry name" value="HTH_XRE"/>
    <property type="match status" value="1"/>
</dbReference>
<evidence type="ECO:0000313" key="3">
    <source>
        <dbReference type="Proteomes" id="UP001202831"/>
    </source>
</evidence>
<gene>
    <name evidence="2" type="ORF">L2725_19340</name>
</gene>
<dbReference type="Pfam" id="PF01381">
    <property type="entry name" value="HTH_3"/>
    <property type="match status" value="1"/>
</dbReference>
<name>A0ABT0NC03_9GAMM</name>
<protein>
    <submittedName>
        <fullName evidence="2">Helix-turn-helix transcriptional regulator</fullName>
    </submittedName>
</protein>
<sequence length="131" mass="14674">MTYQKPGAFNDNSDREMSEEAAMKMKLDHIKLKQLREARAWSQTHLAEVSGISLRTIQRIEKSGVASPESIKSLCATFELKLDELLIHQKPKPEFTPIFSAALACKLSQMNKSATLISFTLAFAIAYLLSQ</sequence>
<dbReference type="Proteomes" id="UP001202831">
    <property type="component" value="Unassembled WGS sequence"/>
</dbReference>
<dbReference type="CDD" id="cd00093">
    <property type="entry name" value="HTH_XRE"/>
    <property type="match status" value="1"/>
</dbReference>
<dbReference type="SUPFAM" id="SSF47413">
    <property type="entry name" value="lambda repressor-like DNA-binding domains"/>
    <property type="match status" value="1"/>
</dbReference>
<comment type="caution">
    <text evidence="2">The sequence shown here is derived from an EMBL/GenBank/DDBJ whole genome shotgun (WGS) entry which is preliminary data.</text>
</comment>
<dbReference type="InterPro" id="IPR010982">
    <property type="entry name" value="Lambda_DNA-bd_dom_sf"/>
</dbReference>
<evidence type="ECO:0000259" key="1">
    <source>
        <dbReference type="PROSITE" id="PS50943"/>
    </source>
</evidence>
<accession>A0ABT0NC03</accession>
<dbReference type="RefSeq" id="WP_249250468.1">
    <property type="nucleotide sequence ID" value="NZ_JAKIKT010000009.1"/>
</dbReference>
<feature type="domain" description="HTH cro/C1-type" evidence="1">
    <location>
        <begin position="32"/>
        <end position="85"/>
    </location>
</feature>
<reference evidence="2 3" key="1">
    <citation type="submission" date="2022-01" db="EMBL/GenBank/DDBJ databases">
        <title>Whole genome-based taxonomy of the Shewanellaceae.</title>
        <authorList>
            <person name="Martin-Rodriguez A.J."/>
        </authorList>
    </citation>
    <scope>NUCLEOTIDE SEQUENCE [LARGE SCALE GENOMIC DNA]</scope>
    <source>
        <strain evidence="2 3">DSM 21332</strain>
    </source>
</reference>
<evidence type="ECO:0000313" key="2">
    <source>
        <dbReference type="EMBL" id="MCL2915900.1"/>
    </source>
</evidence>
<keyword evidence="3" id="KW-1185">Reference proteome</keyword>
<dbReference type="PROSITE" id="PS50943">
    <property type="entry name" value="HTH_CROC1"/>
    <property type="match status" value="1"/>
</dbReference>
<dbReference type="Gene3D" id="1.10.260.40">
    <property type="entry name" value="lambda repressor-like DNA-binding domains"/>
    <property type="match status" value="1"/>
</dbReference>
<dbReference type="EMBL" id="JAKIKT010000009">
    <property type="protein sequence ID" value="MCL2915900.1"/>
    <property type="molecule type" value="Genomic_DNA"/>
</dbReference>
<organism evidence="2 3">
    <name type="scientific">Shewanella corallii</name>
    <dbReference type="NCBI Taxonomy" id="560080"/>
    <lineage>
        <taxon>Bacteria</taxon>
        <taxon>Pseudomonadati</taxon>
        <taxon>Pseudomonadota</taxon>
        <taxon>Gammaproteobacteria</taxon>
        <taxon>Alteromonadales</taxon>
        <taxon>Shewanellaceae</taxon>
        <taxon>Shewanella</taxon>
    </lineage>
</organism>
<proteinExistence type="predicted"/>